<dbReference type="Pfam" id="PF00561">
    <property type="entry name" value="Abhydrolase_1"/>
    <property type="match status" value="1"/>
</dbReference>
<evidence type="ECO:0000256" key="1">
    <source>
        <dbReference type="ARBA" id="ARBA00022801"/>
    </source>
</evidence>
<dbReference type="GO" id="GO:0016787">
    <property type="term" value="F:hydrolase activity"/>
    <property type="evidence" value="ECO:0007669"/>
    <property type="project" value="UniProtKB-KW"/>
</dbReference>
<accession>A0A8H7A9V1</accession>
<dbReference type="InterPro" id="IPR029058">
    <property type="entry name" value="AB_hydrolase_fold"/>
</dbReference>
<dbReference type="InterPro" id="IPR000639">
    <property type="entry name" value="Epox_hydrolase-like"/>
</dbReference>
<protein>
    <recommendedName>
        <fullName evidence="3">AB hydrolase-1 domain-containing protein</fullName>
    </recommendedName>
</protein>
<comment type="caution">
    <text evidence="4">The sequence shown here is derived from an EMBL/GenBank/DDBJ whole genome shotgun (WGS) entry which is preliminary data.</text>
</comment>
<sequence length="362" mass="41661">MSIDKINVWDDPRVQKRSAHLNGRTYGYLYSEPREGCRGTIFLFHGFPDISMGWRYQIPMLLSLGLRVVVPDCMGYGRTDAPPYTLRDYGFKRISDDMAELARQLGVDRIVIGGHDWGGAIVYRFALYHPTLVTHVFSICTPYFAPQPTYTPLKLLTRTTIPNFSYQHEFSSGAIEESIQTHSQIKSFLNAFYGGKPADPAKVAFNPNAGFDLAGLEKFGQSRLLSQEELEYYASEFSRNGLHGPCNWYRTREINWEDEWEYLFRFDEVKERPRLEQEVLFVLATKDGALRPEMARHMVEGGEGAEATLPRLRRREIKAGHWALWERPMEVNEVIKEWVEEVIFGGEGEGDKKEKVETKSKL</sequence>
<organism evidence="4 5">
    <name type="scientific">Endocarpon pusillum</name>
    <dbReference type="NCBI Taxonomy" id="364733"/>
    <lineage>
        <taxon>Eukaryota</taxon>
        <taxon>Fungi</taxon>
        <taxon>Dikarya</taxon>
        <taxon>Ascomycota</taxon>
        <taxon>Pezizomycotina</taxon>
        <taxon>Eurotiomycetes</taxon>
        <taxon>Chaetothyriomycetidae</taxon>
        <taxon>Verrucariales</taxon>
        <taxon>Verrucariaceae</taxon>
        <taxon>Endocarpon</taxon>
    </lineage>
</organism>
<proteinExistence type="inferred from homology"/>
<dbReference type="PRINTS" id="PR00412">
    <property type="entry name" value="EPOXHYDRLASE"/>
</dbReference>
<dbReference type="PANTHER" id="PTHR43329">
    <property type="entry name" value="EPOXIDE HYDROLASE"/>
    <property type="match status" value="1"/>
</dbReference>
<comment type="similarity">
    <text evidence="2">Belongs to the AB hydrolase superfamily. Epoxide hydrolase family.</text>
</comment>
<keyword evidence="5" id="KW-1185">Reference proteome</keyword>
<dbReference type="EMBL" id="JAACFV010000150">
    <property type="protein sequence ID" value="KAF7504089.1"/>
    <property type="molecule type" value="Genomic_DNA"/>
</dbReference>
<evidence type="ECO:0000313" key="5">
    <source>
        <dbReference type="Proteomes" id="UP000606974"/>
    </source>
</evidence>
<dbReference type="AlphaFoldDB" id="A0A8H7A9V1"/>
<dbReference type="Gene3D" id="3.40.50.1820">
    <property type="entry name" value="alpha/beta hydrolase"/>
    <property type="match status" value="1"/>
</dbReference>
<evidence type="ECO:0000256" key="2">
    <source>
        <dbReference type="ARBA" id="ARBA00038334"/>
    </source>
</evidence>
<evidence type="ECO:0000259" key="3">
    <source>
        <dbReference type="Pfam" id="PF00561"/>
    </source>
</evidence>
<dbReference type="SUPFAM" id="SSF53474">
    <property type="entry name" value="alpha/beta-Hydrolases"/>
    <property type="match status" value="1"/>
</dbReference>
<reference evidence="4" key="1">
    <citation type="submission" date="2020-02" db="EMBL/GenBank/DDBJ databases">
        <authorList>
            <person name="Palmer J.M."/>
        </authorList>
    </citation>
    <scope>NUCLEOTIDE SEQUENCE</scope>
    <source>
        <strain evidence="4">EPUS1.4</strain>
        <tissue evidence="4">Thallus</tissue>
    </source>
</reference>
<gene>
    <name evidence="4" type="ORF">GJ744_002854</name>
</gene>
<keyword evidence="1" id="KW-0378">Hydrolase</keyword>
<dbReference type="PRINTS" id="PR00111">
    <property type="entry name" value="ABHYDROLASE"/>
</dbReference>
<evidence type="ECO:0000313" key="4">
    <source>
        <dbReference type="EMBL" id="KAF7504089.1"/>
    </source>
</evidence>
<dbReference type="Proteomes" id="UP000606974">
    <property type="component" value="Unassembled WGS sequence"/>
</dbReference>
<dbReference type="InterPro" id="IPR000073">
    <property type="entry name" value="AB_hydrolase_1"/>
</dbReference>
<feature type="domain" description="AB hydrolase-1" evidence="3">
    <location>
        <begin position="40"/>
        <end position="328"/>
    </location>
</feature>
<dbReference type="OrthoDB" id="408373at2759"/>
<name>A0A8H7A9V1_9EURO</name>